<evidence type="ECO:0000313" key="3">
    <source>
        <dbReference type="EMBL" id="KAH6645015.1"/>
    </source>
</evidence>
<keyword evidence="4" id="KW-1185">Reference proteome</keyword>
<dbReference type="OrthoDB" id="4720378at2759"/>
<comment type="caution">
    <text evidence="3">The sequence shown here is derived from an EMBL/GenBank/DDBJ whole genome shotgun (WGS) entry which is preliminary data.</text>
</comment>
<reference evidence="3" key="1">
    <citation type="journal article" date="2021" name="Nat. Commun.">
        <title>Genetic determinants of endophytism in the Arabidopsis root mycobiome.</title>
        <authorList>
            <person name="Mesny F."/>
            <person name="Miyauchi S."/>
            <person name="Thiergart T."/>
            <person name="Pickel B."/>
            <person name="Atanasova L."/>
            <person name="Karlsson M."/>
            <person name="Huettel B."/>
            <person name="Barry K.W."/>
            <person name="Haridas S."/>
            <person name="Chen C."/>
            <person name="Bauer D."/>
            <person name="Andreopoulos W."/>
            <person name="Pangilinan J."/>
            <person name="LaButti K."/>
            <person name="Riley R."/>
            <person name="Lipzen A."/>
            <person name="Clum A."/>
            <person name="Drula E."/>
            <person name="Henrissat B."/>
            <person name="Kohler A."/>
            <person name="Grigoriev I.V."/>
            <person name="Martin F.M."/>
            <person name="Hacquard S."/>
        </authorList>
    </citation>
    <scope>NUCLEOTIDE SEQUENCE</scope>
    <source>
        <strain evidence="3">MPI-SDFR-AT-0073</strain>
    </source>
</reference>
<organism evidence="3 4">
    <name type="scientific">Truncatella angustata</name>
    <dbReference type="NCBI Taxonomy" id="152316"/>
    <lineage>
        <taxon>Eukaryota</taxon>
        <taxon>Fungi</taxon>
        <taxon>Dikarya</taxon>
        <taxon>Ascomycota</taxon>
        <taxon>Pezizomycotina</taxon>
        <taxon>Sordariomycetes</taxon>
        <taxon>Xylariomycetidae</taxon>
        <taxon>Amphisphaeriales</taxon>
        <taxon>Sporocadaceae</taxon>
        <taxon>Truncatella</taxon>
    </lineage>
</organism>
<feature type="chain" id="PRO_5040294690" evidence="2">
    <location>
        <begin position="16"/>
        <end position="84"/>
    </location>
</feature>
<gene>
    <name evidence="3" type="ORF">BKA67DRAFT_586737</name>
</gene>
<proteinExistence type="predicted"/>
<dbReference type="RefSeq" id="XP_045951529.1">
    <property type="nucleotide sequence ID" value="XM_046104274.1"/>
</dbReference>
<evidence type="ECO:0000256" key="1">
    <source>
        <dbReference type="SAM" id="MobiDB-lite"/>
    </source>
</evidence>
<protein>
    <submittedName>
        <fullName evidence="3">Uncharacterized protein</fullName>
    </submittedName>
</protein>
<evidence type="ECO:0000256" key="2">
    <source>
        <dbReference type="SAM" id="SignalP"/>
    </source>
</evidence>
<dbReference type="GeneID" id="70133165"/>
<name>A0A9P8RKM6_9PEZI</name>
<feature type="region of interest" description="Disordered" evidence="1">
    <location>
        <begin position="64"/>
        <end position="84"/>
    </location>
</feature>
<accession>A0A9P8RKM6</accession>
<keyword evidence="2" id="KW-0732">Signal</keyword>
<dbReference type="EMBL" id="JAGPXC010000012">
    <property type="protein sequence ID" value="KAH6645015.1"/>
    <property type="molecule type" value="Genomic_DNA"/>
</dbReference>
<dbReference type="AlphaFoldDB" id="A0A9P8RKM6"/>
<evidence type="ECO:0000313" key="4">
    <source>
        <dbReference type="Proteomes" id="UP000758603"/>
    </source>
</evidence>
<sequence length="84" mass="9322">MRLAYFTVFLGMTLAIPMPQVSIRNLDADDLVHNSWSARAVDQREAVADADGLVHNSWSARTVDQREAAPDADDLVHNSWSAKN</sequence>
<dbReference type="Proteomes" id="UP000758603">
    <property type="component" value="Unassembled WGS sequence"/>
</dbReference>
<feature type="signal peptide" evidence="2">
    <location>
        <begin position="1"/>
        <end position="15"/>
    </location>
</feature>